<reference evidence="4" key="1">
    <citation type="submission" date="2025-08" db="UniProtKB">
        <authorList>
            <consortium name="RefSeq"/>
        </authorList>
    </citation>
    <scope>IDENTIFICATION</scope>
    <source>
        <tissue evidence="4">Whole Larva</tissue>
    </source>
</reference>
<dbReference type="InterPro" id="IPR015943">
    <property type="entry name" value="WD40/YVTN_repeat-like_dom_sf"/>
</dbReference>
<proteinExistence type="predicted"/>
<keyword evidence="3" id="KW-1185">Reference proteome</keyword>
<keyword evidence="1" id="KW-0853">WD repeat</keyword>
<name>A0ABM1N5L1_NICVS</name>
<evidence type="ECO:0000256" key="1">
    <source>
        <dbReference type="ARBA" id="ARBA00022574"/>
    </source>
</evidence>
<dbReference type="Gene3D" id="2.130.10.10">
    <property type="entry name" value="YVTN repeat-like/Quinoprotein amine dehydrogenase"/>
    <property type="match status" value="1"/>
</dbReference>
<sequence length="167" mass="19167">MRPTDIWMGFMTNSNYLSDRNPFSRTNDERSYMGVMNSGLIGTNSYTRFHYRRPGDKNKIIKNVPRLTHYVDELSVGKGFIKEPCFSADGRIICSPYGNGVRLFSFNDEVQELSLCVPEKPKKLYPLNTLTDQHSDVVVCSKFNPTNNYQLVTGCLSGEIVWYKPKF</sequence>
<keyword evidence="2" id="KW-0677">Repeat</keyword>
<organism evidence="3 4">
    <name type="scientific">Nicrophorus vespilloides</name>
    <name type="common">Boreal carrion beetle</name>
    <dbReference type="NCBI Taxonomy" id="110193"/>
    <lineage>
        <taxon>Eukaryota</taxon>
        <taxon>Metazoa</taxon>
        <taxon>Ecdysozoa</taxon>
        <taxon>Arthropoda</taxon>
        <taxon>Hexapoda</taxon>
        <taxon>Insecta</taxon>
        <taxon>Pterygota</taxon>
        <taxon>Neoptera</taxon>
        <taxon>Endopterygota</taxon>
        <taxon>Coleoptera</taxon>
        <taxon>Polyphaga</taxon>
        <taxon>Staphyliniformia</taxon>
        <taxon>Silphidae</taxon>
        <taxon>Nicrophorinae</taxon>
        <taxon>Nicrophorus</taxon>
    </lineage>
</organism>
<protein>
    <submittedName>
        <fullName evidence="4">DDB1- and CUL4-associated factor 10-like</fullName>
    </submittedName>
</protein>
<dbReference type="InterPro" id="IPR036322">
    <property type="entry name" value="WD40_repeat_dom_sf"/>
</dbReference>
<dbReference type="GeneID" id="108566633"/>
<dbReference type="Proteomes" id="UP000695000">
    <property type="component" value="Unplaced"/>
</dbReference>
<evidence type="ECO:0000313" key="3">
    <source>
        <dbReference type="Proteomes" id="UP000695000"/>
    </source>
</evidence>
<evidence type="ECO:0000256" key="2">
    <source>
        <dbReference type="ARBA" id="ARBA00022737"/>
    </source>
</evidence>
<dbReference type="PANTHER" id="PTHR14588:SF2">
    <property type="entry name" value="DDB1- AND CUL4-ASSOCIATED FACTOR 10"/>
    <property type="match status" value="1"/>
</dbReference>
<dbReference type="RefSeq" id="XP_017782111.1">
    <property type="nucleotide sequence ID" value="XM_017926622.1"/>
</dbReference>
<gene>
    <name evidence="4" type="primary">LOC108566633</name>
</gene>
<accession>A0ABM1N5L1</accession>
<dbReference type="InterPro" id="IPR039085">
    <property type="entry name" value="DCA10"/>
</dbReference>
<dbReference type="SUPFAM" id="SSF50978">
    <property type="entry name" value="WD40 repeat-like"/>
    <property type="match status" value="1"/>
</dbReference>
<dbReference type="PANTHER" id="PTHR14588">
    <property type="entry name" value="DDB1- AND CUL4-ASSOCIATED FACTOR 10"/>
    <property type="match status" value="1"/>
</dbReference>
<evidence type="ECO:0000313" key="4">
    <source>
        <dbReference type="RefSeq" id="XP_017782111.1"/>
    </source>
</evidence>